<proteinExistence type="predicted"/>
<reference evidence="1 2" key="1">
    <citation type="submission" date="2019-02" db="EMBL/GenBank/DDBJ databases">
        <title>Sequencing the genomes of 1000 actinobacteria strains.</title>
        <authorList>
            <person name="Klenk H.-P."/>
        </authorList>
    </citation>
    <scope>NUCLEOTIDE SEQUENCE [LARGE SCALE GENOMIC DNA]</scope>
    <source>
        <strain evidence="1 2">DSM 45888</strain>
    </source>
</reference>
<keyword evidence="2" id="KW-1185">Reference proteome</keyword>
<evidence type="ECO:0000313" key="1">
    <source>
        <dbReference type="EMBL" id="RZT80307.1"/>
    </source>
</evidence>
<organism evidence="1 2">
    <name type="scientific">Micromonospora violae</name>
    <dbReference type="NCBI Taxonomy" id="1278207"/>
    <lineage>
        <taxon>Bacteria</taxon>
        <taxon>Bacillati</taxon>
        <taxon>Actinomycetota</taxon>
        <taxon>Actinomycetes</taxon>
        <taxon>Micromonosporales</taxon>
        <taxon>Micromonosporaceae</taxon>
        <taxon>Micromonospora</taxon>
    </lineage>
</organism>
<dbReference type="Proteomes" id="UP000293781">
    <property type="component" value="Unassembled WGS sequence"/>
</dbReference>
<comment type="caution">
    <text evidence="1">The sequence shown here is derived from an EMBL/GenBank/DDBJ whole genome shotgun (WGS) entry which is preliminary data.</text>
</comment>
<accession>A0A4Q7UG44</accession>
<name>A0A4Q7UG44_9ACTN</name>
<gene>
    <name evidence="1" type="ORF">EV382_3554</name>
</gene>
<protein>
    <submittedName>
        <fullName evidence="1">Uncharacterized protein</fullName>
    </submittedName>
</protein>
<dbReference type="EMBL" id="SHKK01000001">
    <property type="protein sequence ID" value="RZT80307.1"/>
    <property type="molecule type" value="Genomic_DNA"/>
</dbReference>
<dbReference type="AlphaFoldDB" id="A0A4Q7UG44"/>
<sequence>MLLLFLHASASQVRLTRALSLSLVVNDAESVGYGAKVRSVRGCRTYPLLGRSAGGYALRPAAEVVLSGVLSALTGVIRLP</sequence>
<evidence type="ECO:0000313" key="2">
    <source>
        <dbReference type="Proteomes" id="UP000293781"/>
    </source>
</evidence>